<evidence type="ECO:0000256" key="1">
    <source>
        <dbReference type="SAM" id="Coils"/>
    </source>
</evidence>
<comment type="caution">
    <text evidence="4">The sequence shown here is derived from an EMBL/GenBank/DDBJ whole genome shotgun (WGS) entry which is preliminary data.</text>
</comment>
<dbReference type="InterPro" id="IPR004827">
    <property type="entry name" value="bZIP"/>
</dbReference>
<keyword evidence="1" id="KW-0175">Coiled coil</keyword>
<organism evidence="4 5">
    <name type="scientific">Rhizophagus irregularis</name>
    <dbReference type="NCBI Taxonomy" id="588596"/>
    <lineage>
        <taxon>Eukaryota</taxon>
        <taxon>Fungi</taxon>
        <taxon>Fungi incertae sedis</taxon>
        <taxon>Mucoromycota</taxon>
        <taxon>Glomeromycotina</taxon>
        <taxon>Glomeromycetes</taxon>
        <taxon>Glomerales</taxon>
        <taxon>Glomeraceae</taxon>
        <taxon>Rhizophagus</taxon>
    </lineage>
</organism>
<dbReference type="VEuPathDB" id="FungiDB:RhiirFUN_000144"/>
<dbReference type="AlphaFoldDB" id="A0A2N0NYK9"/>
<dbReference type="InterPro" id="IPR046347">
    <property type="entry name" value="bZIP_sf"/>
</dbReference>
<feature type="domain" description="BZIP" evidence="3">
    <location>
        <begin position="1"/>
        <end position="58"/>
    </location>
</feature>
<dbReference type="Gene3D" id="1.20.5.170">
    <property type="match status" value="1"/>
</dbReference>
<evidence type="ECO:0000313" key="5">
    <source>
        <dbReference type="Proteomes" id="UP000232722"/>
    </source>
</evidence>
<reference evidence="4 5" key="2">
    <citation type="submission" date="2017-09" db="EMBL/GenBank/DDBJ databases">
        <title>Extensive intraspecific genome diversity in a model arbuscular mycorrhizal fungus.</title>
        <authorList>
            <person name="Chen E.C."/>
            <person name="Morin E."/>
            <person name="Beaudet D."/>
            <person name="Noel J."/>
            <person name="Ndikumana S."/>
            <person name="Charron P."/>
            <person name="St-Onge C."/>
            <person name="Giorgi J."/>
            <person name="Grigoriev I.V."/>
            <person name="Roux C."/>
            <person name="Martin F.M."/>
            <person name="Corradi N."/>
        </authorList>
    </citation>
    <scope>NUCLEOTIDE SEQUENCE [LARGE SCALE GENOMIC DNA]</scope>
    <source>
        <strain evidence="4 5">A5</strain>
    </source>
</reference>
<evidence type="ECO:0000256" key="2">
    <source>
        <dbReference type="SAM" id="MobiDB-lite"/>
    </source>
</evidence>
<accession>A0A2N0NYK9</accession>
<name>A0A2N0NYK9_9GLOM</name>
<reference evidence="4 5" key="1">
    <citation type="submission" date="2016-04" db="EMBL/GenBank/DDBJ databases">
        <title>Genome analyses suggest a sexual origin of heterokaryosis in a supposedly ancient asexual fungus.</title>
        <authorList>
            <person name="Ropars J."/>
            <person name="Sedzielewska K."/>
            <person name="Noel J."/>
            <person name="Charron P."/>
            <person name="Farinelli L."/>
            <person name="Marton T."/>
            <person name="Kruger M."/>
            <person name="Pelin A."/>
            <person name="Brachmann A."/>
            <person name="Corradi N."/>
        </authorList>
    </citation>
    <scope>NUCLEOTIDE SEQUENCE [LARGE SCALE GENOMIC DNA]</scope>
    <source>
        <strain evidence="4 5">A5</strain>
    </source>
</reference>
<evidence type="ECO:0000259" key="3">
    <source>
        <dbReference type="PROSITE" id="PS50217"/>
    </source>
</evidence>
<feature type="coiled-coil region" evidence="1">
    <location>
        <begin position="32"/>
        <end position="59"/>
    </location>
</feature>
<dbReference type="EMBL" id="LLXJ01002118">
    <property type="protein sequence ID" value="PKB99654.1"/>
    <property type="molecule type" value="Genomic_DNA"/>
</dbReference>
<sequence length="94" mass="10873">MEVESQRERNRKAATRHRAKNKEEKTKIIINLNALEETHNCLKQEVSNLQNEVIQLKERSGLADEIMLDEYVTTIPTVPIIYGTTVDANKFMCK</sequence>
<dbReference type="PROSITE" id="PS50217">
    <property type="entry name" value="BZIP"/>
    <property type="match status" value="1"/>
</dbReference>
<evidence type="ECO:0000313" key="4">
    <source>
        <dbReference type="EMBL" id="PKB99654.1"/>
    </source>
</evidence>
<dbReference type="PROSITE" id="PS00036">
    <property type="entry name" value="BZIP_BASIC"/>
    <property type="match status" value="1"/>
</dbReference>
<protein>
    <recommendedName>
        <fullName evidence="3">BZIP domain-containing protein</fullName>
    </recommendedName>
</protein>
<dbReference type="Proteomes" id="UP000232722">
    <property type="component" value="Unassembled WGS sequence"/>
</dbReference>
<proteinExistence type="predicted"/>
<gene>
    <name evidence="4" type="ORF">RhiirA5_429363</name>
</gene>
<dbReference type="GO" id="GO:0003700">
    <property type="term" value="F:DNA-binding transcription factor activity"/>
    <property type="evidence" value="ECO:0007669"/>
    <property type="project" value="InterPro"/>
</dbReference>
<feature type="compositionally biased region" description="Basic residues" evidence="2">
    <location>
        <begin position="9"/>
        <end position="20"/>
    </location>
</feature>
<dbReference type="SUPFAM" id="SSF57959">
    <property type="entry name" value="Leucine zipper domain"/>
    <property type="match status" value="1"/>
</dbReference>
<feature type="region of interest" description="Disordered" evidence="2">
    <location>
        <begin position="1"/>
        <end position="23"/>
    </location>
</feature>